<name>A0ACB8QV79_9AGAM</name>
<evidence type="ECO:0000313" key="2">
    <source>
        <dbReference type="Proteomes" id="UP000814128"/>
    </source>
</evidence>
<proteinExistence type="predicted"/>
<organism evidence="1 2">
    <name type="scientific">Vararia minispora EC-137</name>
    <dbReference type="NCBI Taxonomy" id="1314806"/>
    <lineage>
        <taxon>Eukaryota</taxon>
        <taxon>Fungi</taxon>
        <taxon>Dikarya</taxon>
        <taxon>Basidiomycota</taxon>
        <taxon>Agaricomycotina</taxon>
        <taxon>Agaricomycetes</taxon>
        <taxon>Russulales</taxon>
        <taxon>Lachnocladiaceae</taxon>
        <taxon>Vararia</taxon>
    </lineage>
</organism>
<reference evidence="1" key="2">
    <citation type="journal article" date="2022" name="New Phytol.">
        <title>Evolutionary transition to the ectomycorrhizal habit in the genomes of a hyperdiverse lineage of mushroom-forming fungi.</title>
        <authorList>
            <person name="Looney B."/>
            <person name="Miyauchi S."/>
            <person name="Morin E."/>
            <person name="Drula E."/>
            <person name="Courty P.E."/>
            <person name="Kohler A."/>
            <person name="Kuo A."/>
            <person name="LaButti K."/>
            <person name="Pangilinan J."/>
            <person name="Lipzen A."/>
            <person name="Riley R."/>
            <person name="Andreopoulos W."/>
            <person name="He G."/>
            <person name="Johnson J."/>
            <person name="Nolan M."/>
            <person name="Tritt A."/>
            <person name="Barry K.W."/>
            <person name="Grigoriev I.V."/>
            <person name="Nagy L.G."/>
            <person name="Hibbett D."/>
            <person name="Henrissat B."/>
            <person name="Matheny P.B."/>
            <person name="Labbe J."/>
            <person name="Martin F.M."/>
        </authorList>
    </citation>
    <scope>NUCLEOTIDE SEQUENCE</scope>
    <source>
        <strain evidence="1">EC-137</strain>
    </source>
</reference>
<protein>
    <submittedName>
        <fullName evidence="1">Uncharacterized protein</fullName>
    </submittedName>
</protein>
<evidence type="ECO:0000313" key="1">
    <source>
        <dbReference type="EMBL" id="KAI0035814.1"/>
    </source>
</evidence>
<dbReference type="Proteomes" id="UP000814128">
    <property type="component" value="Unassembled WGS sequence"/>
</dbReference>
<sequence length="134" mass="14367">MDKSLDEIVAASRPKGIRRGTARRGGAVRTQILGNAAPSPVARARAAATVAAPVPAKATAAPTPEKIMVSNLPLDVNEAQIEELFQTTVGPLRKVQLHYDAQGRSKGVAYVQFSRRGDGRKAYEQYNNRLIDGS</sequence>
<dbReference type="EMBL" id="MU273479">
    <property type="protein sequence ID" value="KAI0035814.1"/>
    <property type="molecule type" value="Genomic_DNA"/>
</dbReference>
<keyword evidence="2" id="KW-1185">Reference proteome</keyword>
<comment type="caution">
    <text evidence="1">The sequence shown here is derived from an EMBL/GenBank/DDBJ whole genome shotgun (WGS) entry which is preliminary data.</text>
</comment>
<gene>
    <name evidence="1" type="ORF">K488DRAFT_42479</name>
</gene>
<reference evidence="1" key="1">
    <citation type="submission" date="2021-02" db="EMBL/GenBank/DDBJ databases">
        <authorList>
            <consortium name="DOE Joint Genome Institute"/>
            <person name="Ahrendt S."/>
            <person name="Looney B.P."/>
            <person name="Miyauchi S."/>
            <person name="Morin E."/>
            <person name="Drula E."/>
            <person name="Courty P.E."/>
            <person name="Chicoki N."/>
            <person name="Fauchery L."/>
            <person name="Kohler A."/>
            <person name="Kuo A."/>
            <person name="Labutti K."/>
            <person name="Pangilinan J."/>
            <person name="Lipzen A."/>
            <person name="Riley R."/>
            <person name="Andreopoulos W."/>
            <person name="He G."/>
            <person name="Johnson J."/>
            <person name="Barry K.W."/>
            <person name="Grigoriev I.V."/>
            <person name="Nagy L."/>
            <person name="Hibbett D."/>
            <person name="Henrissat B."/>
            <person name="Matheny P.B."/>
            <person name="Labbe J."/>
            <person name="Martin F."/>
        </authorList>
    </citation>
    <scope>NUCLEOTIDE SEQUENCE</scope>
    <source>
        <strain evidence="1">EC-137</strain>
    </source>
</reference>
<accession>A0ACB8QV79</accession>